<dbReference type="PANTHER" id="PTHR42802:SF1">
    <property type="entry name" value="L-ORNITHINE N(5)-MONOOXYGENASE"/>
    <property type="match status" value="1"/>
</dbReference>
<evidence type="ECO:0000256" key="5">
    <source>
        <dbReference type="ARBA" id="ARBA00016406"/>
    </source>
</evidence>
<comment type="catalytic activity">
    <reaction evidence="14">
        <text>L-lysine + NADPH + O2 = N(6)-hydroxy-L-lysine + NADP(+) + H2O</text>
        <dbReference type="Rhea" id="RHEA:23228"/>
        <dbReference type="ChEBI" id="CHEBI:15377"/>
        <dbReference type="ChEBI" id="CHEBI:15379"/>
        <dbReference type="ChEBI" id="CHEBI:32551"/>
        <dbReference type="ChEBI" id="CHEBI:57783"/>
        <dbReference type="ChEBI" id="CHEBI:57820"/>
        <dbReference type="ChEBI" id="CHEBI:58349"/>
        <dbReference type="EC" id="1.14.13.59"/>
    </reaction>
</comment>
<evidence type="ECO:0000256" key="10">
    <source>
        <dbReference type="ARBA" id="ARBA00029939"/>
    </source>
</evidence>
<dbReference type="EC" id="1.14.13.59" evidence="4"/>
<evidence type="ECO:0000256" key="3">
    <source>
        <dbReference type="ARBA" id="ARBA00007588"/>
    </source>
</evidence>
<evidence type="ECO:0000313" key="15">
    <source>
        <dbReference type="EMBL" id="MDQ0158416.1"/>
    </source>
</evidence>
<organism evidence="15 16">
    <name type="scientific">Alkalibacillus salilacus</name>
    <dbReference type="NCBI Taxonomy" id="284582"/>
    <lineage>
        <taxon>Bacteria</taxon>
        <taxon>Bacillati</taxon>
        <taxon>Bacillota</taxon>
        <taxon>Bacilli</taxon>
        <taxon>Bacillales</taxon>
        <taxon>Bacillaceae</taxon>
        <taxon>Alkalibacillus</taxon>
    </lineage>
</organism>
<comment type="caution">
    <text evidence="15">The sequence shown here is derived from an EMBL/GenBank/DDBJ whole genome shotgun (WGS) entry which is preliminary data.</text>
</comment>
<evidence type="ECO:0000256" key="4">
    <source>
        <dbReference type="ARBA" id="ARBA00013076"/>
    </source>
</evidence>
<keyword evidence="8" id="KW-0521">NADP</keyword>
<sequence length="437" mass="51273">MDDKLYTFIGVGIGPFNLGLAALTEDLDDVDRIFFDETPKMNWHPGMLIDGMDLQVSFLADLVTFADPTSRYSFLNYLHDHERLYKFFFYHRLEIPRQEYNDYLQWAAAQINGLYYGHRVVDVIDHHDDSEPHYEVVVEDVEQGGTSHYYAKHVVMATGSKPLVLNAAEDLPEEDVLHTSQYLDQKDELLKSDHVTVVGSGQSAAEVFYDLLQERKNNSFHITWFTRSKGIFQLEAASIGQEFFSPKYVDYFHQLEFDKRIRTLETLDPLRNGVDVKTLDHIYHLLYNFSIGESDPQVTIQPLTEVNDIKQKDGSYELVCQQWQEEQSFEYDTEKVVLATGYKPDIPEWFTDRFEDKVKWENKDKWMYDLTREYRLQFNDERDHQFYVVTNLEHSHGTAATNLGLAVQRNMEIINDIVGKQVYKAQDHAIFQQFRYE</sequence>
<name>A0ABT9VBV2_9BACI</name>
<dbReference type="Pfam" id="PF13434">
    <property type="entry name" value="Lys_Orn_oxgnase"/>
    <property type="match status" value="1"/>
</dbReference>
<keyword evidence="6" id="KW-0285">Flavoprotein</keyword>
<evidence type="ECO:0000256" key="9">
    <source>
        <dbReference type="ARBA" id="ARBA00023002"/>
    </source>
</evidence>
<evidence type="ECO:0000256" key="8">
    <source>
        <dbReference type="ARBA" id="ARBA00022857"/>
    </source>
</evidence>
<gene>
    <name evidence="15" type="ORF">J2S77_000366</name>
</gene>
<evidence type="ECO:0000256" key="7">
    <source>
        <dbReference type="ARBA" id="ARBA00022827"/>
    </source>
</evidence>
<keyword evidence="7" id="KW-0274">FAD</keyword>
<dbReference type="PANTHER" id="PTHR42802">
    <property type="entry name" value="MONOOXYGENASE"/>
    <property type="match status" value="1"/>
</dbReference>
<comment type="cofactor">
    <cofactor evidence="1">
        <name>FAD</name>
        <dbReference type="ChEBI" id="CHEBI:57692"/>
    </cofactor>
</comment>
<comment type="pathway">
    <text evidence="2">Siderophore biosynthesis.</text>
</comment>
<evidence type="ECO:0000313" key="16">
    <source>
        <dbReference type="Proteomes" id="UP001224359"/>
    </source>
</evidence>
<evidence type="ECO:0000256" key="2">
    <source>
        <dbReference type="ARBA" id="ARBA00004924"/>
    </source>
</evidence>
<keyword evidence="16" id="KW-1185">Reference proteome</keyword>
<dbReference type="SUPFAM" id="SSF51905">
    <property type="entry name" value="FAD/NAD(P)-binding domain"/>
    <property type="match status" value="2"/>
</dbReference>
<evidence type="ECO:0000256" key="11">
    <source>
        <dbReference type="ARBA" id="ARBA00031158"/>
    </source>
</evidence>
<dbReference type="RefSeq" id="WP_306974094.1">
    <property type="nucleotide sequence ID" value="NZ_JAUSTQ010000001.1"/>
</dbReference>
<reference evidence="15 16" key="1">
    <citation type="submission" date="2023-07" db="EMBL/GenBank/DDBJ databases">
        <title>Genomic Encyclopedia of Type Strains, Phase IV (KMG-IV): sequencing the most valuable type-strain genomes for metagenomic binning, comparative biology and taxonomic classification.</title>
        <authorList>
            <person name="Goeker M."/>
        </authorList>
    </citation>
    <scope>NUCLEOTIDE SEQUENCE [LARGE SCALE GENOMIC DNA]</scope>
    <source>
        <strain evidence="15 16">DSM 16460</strain>
    </source>
</reference>
<dbReference type="Gene3D" id="3.50.50.60">
    <property type="entry name" value="FAD/NAD(P)-binding domain"/>
    <property type="match status" value="1"/>
</dbReference>
<dbReference type="EMBL" id="JAUSTQ010000001">
    <property type="protein sequence ID" value="MDQ0158416.1"/>
    <property type="molecule type" value="Genomic_DNA"/>
</dbReference>
<dbReference type="PRINTS" id="PR00368">
    <property type="entry name" value="FADPNR"/>
</dbReference>
<protein>
    <recommendedName>
        <fullName evidence="5">L-lysine N6-monooxygenase MbtG</fullName>
        <ecNumber evidence="4">1.14.13.59</ecNumber>
    </recommendedName>
    <alternativeName>
        <fullName evidence="13">Lysine 6-N-hydroxylase</fullName>
    </alternativeName>
    <alternativeName>
        <fullName evidence="12">Lysine N6-hydroxylase</fullName>
    </alternativeName>
    <alternativeName>
        <fullName evidence="10">Lysine-N-oxygenase</fullName>
    </alternativeName>
    <alternativeName>
        <fullName evidence="11">Mycobactin synthase protein G</fullName>
    </alternativeName>
</protein>
<dbReference type="InterPro" id="IPR025700">
    <property type="entry name" value="Lys/Orn_oxygenase"/>
</dbReference>
<evidence type="ECO:0000256" key="14">
    <source>
        <dbReference type="ARBA" id="ARBA00048407"/>
    </source>
</evidence>
<evidence type="ECO:0000256" key="13">
    <source>
        <dbReference type="ARBA" id="ARBA00032738"/>
    </source>
</evidence>
<evidence type="ECO:0000256" key="1">
    <source>
        <dbReference type="ARBA" id="ARBA00001974"/>
    </source>
</evidence>
<evidence type="ECO:0000256" key="12">
    <source>
        <dbReference type="ARBA" id="ARBA00032493"/>
    </source>
</evidence>
<evidence type="ECO:0000256" key="6">
    <source>
        <dbReference type="ARBA" id="ARBA00022630"/>
    </source>
</evidence>
<accession>A0ABT9VBV2</accession>
<comment type="similarity">
    <text evidence="3">Belongs to the lysine N(6)-hydroxylase/L-ornithine N(5)-oxygenase family.</text>
</comment>
<proteinExistence type="inferred from homology"/>
<dbReference type="Proteomes" id="UP001224359">
    <property type="component" value="Unassembled WGS sequence"/>
</dbReference>
<keyword evidence="9 15" id="KW-0560">Oxidoreductase</keyword>
<dbReference type="GO" id="GO:0047091">
    <property type="term" value="F:L-lysine 6-monooxygenase (NADPH) activity"/>
    <property type="evidence" value="ECO:0007669"/>
    <property type="project" value="UniProtKB-EC"/>
</dbReference>
<dbReference type="InterPro" id="IPR036188">
    <property type="entry name" value="FAD/NAD-bd_sf"/>
</dbReference>